<evidence type="ECO:0000313" key="3">
    <source>
        <dbReference type="EMBL" id="MBB5350853.1"/>
    </source>
</evidence>
<sequence length="340" mass="37879">MFSRFLLFLACALVARAHVVEQFHAELLDGEIELLFDLGYADPATRDDPFEPQPTRDWLVQRTPAEHAELQRESQVYLRHYLRLDESSEFRFIDFATTPPDFERLLSNGAYYRIRIPVHDHLRIQAGNFPDLAVHFPDGGYQTLKAGDELDLQDDSSALPPGLHAFREGFVHVLPAGLDHILFILGIFLLERRWRPLLWSSLAFTCAHTITLGLGAAGIIGPSPRWVEPVIALSIAALAVENLIFRQFRPWRLAVIFAFGLVHGMGFATVLADGIGRGEGFLGRLLCANLGVEAAQVVVLGAAWTVTLGWAATPAYKPFRMTANLALTTVALIWFVQRLG</sequence>
<protein>
    <recommendedName>
        <fullName evidence="5">HupE / UreJ protein</fullName>
    </recommendedName>
</protein>
<keyword evidence="2" id="KW-0732">Signal</keyword>
<comment type="caution">
    <text evidence="3">The sequence shown here is derived from an EMBL/GenBank/DDBJ whole genome shotgun (WGS) entry which is preliminary data.</text>
</comment>
<evidence type="ECO:0000256" key="2">
    <source>
        <dbReference type="SAM" id="SignalP"/>
    </source>
</evidence>
<dbReference type="RefSeq" id="WP_184016506.1">
    <property type="nucleotide sequence ID" value="NZ_JACHFD010000004.1"/>
</dbReference>
<dbReference type="AlphaFoldDB" id="A0A840V0K8"/>
<feature type="transmembrane region" description="Helical" evidence="1">
    <location>
        <begin position="251"/>
        <end position="272"/>
    </location>
</feature>
<accession>A0A840V0K8</accession>
<reference evidence="3 4" key="1">
    <citation type="submission" date="2020-08" db="EMBL/GenBank/DDBJ databases">
        <title>Genomic Encyclopedia of Type Strains, Phase IV (KMG-IV): sequencing the most valuable type-strain genomes for metagenomic binning, comparative biology and taxonomic classification.</title>
        <authorList>
            <person name="Goeker M."/>
        </authorList>
    </citation>
    <scope>NUCLEOTIDE SEQUENCE [LARGE SCALE GENOMIC DNA]</scope>
    <source>
        <strain evidence="3 4">YC6886</strain>
    </source>
</reference>
<feature type="transmembrane region" description="Helical" evidence="1">
    <location>
        <begin position="169"/>
        <end position="190"/>
    </location>
</feature>
<evidence type="ECO:0000256" key="1">
    <source>
        <dbReference type="SAM" id="Phobius"/>
    </source>
</evidence>
<feature type="transmembrane region" description="Helical" evidence="1">
    <location>
        <begin position="197"/>
        <end position="220"/>
    </location>
</feature>
<feature type="transmembrane region" description="Helical" evidence="1">
    <location>
        <begin position="226"/>
        <end position="244"/>
    </location>
</feature>
<proteinExistence type="predicted"/>
<keyword evidence="1" id="KW-0812">Transmembrane</keyword>
<organism evidence="3 4">
    <name type="scientific">Haloferula luteola</name>
    <dbReference type="NCBI Taxonomy" id="595692"/>
    <lineage>
        <taxon>Bacteria</taxon>
        <taxon>Pseudomonadati</taxon>
        <taxon>Verrucomicrobiota</taxon>
        <taxon>Verrucomicrobiia</taxon>
        <taxon>Verrucomicrobiales</taxon>
        <taxon>Verrucomicrobiaceae</taxon>
        <taxon>Haloferula</taxon>
    </lineage>
</organism>
<dbReference type="Pfam" id="PF13795">
    <property type="entry name" value="HupE_UreJ_2"/>
    <property type="match status" value="1"/>
</dbReference>
<feature type="chain" id="PRO_5032428675" description="HupE / UreJ protein" evidence="2">
    <location>
        <begin position="18"/>
        <end position="340"/>
    </location>
</feature>
<evidence type="ECO:0000313" key="4">
    <source>
        <dbReference type="Proteomes" id="UP000557717"/>
    </source>
</evidence>
<keyword evidence="1" id="KW-0472">Membrane</keyword>
<dbReference type="InterPro" id="IPR032809">
    <property type="entry name" value="Put_HupE_UreJ"/>
</dbReference>
<name>A0A840V0K8_9BACT</name>
<feature type="transmembrane region" description="Helical" evidence="1">
    <location>
        <begin position="292"/>
        <end position="312"/>
    </location>
</feature>
<gene>
    <name evidence="3" type="ORF">HNR46_001087</name>
</gene>
<dbReference type="Proteomes" id="UP000557717">
    <property type="component" value="Unassembled WGS sequence"/>
</dbReference>
<feature type="signal peptide" evidence="2">
    <location>
        <begin position="1"/>
        <end position="17"/>
    </location>
</feature>
<dbReference type="EMBL" id="JACHFD010000004">
    <property type="protein sequence ID" value="MBB5350853.1"/>
    <property type="molecule type" value="Genomic_DNA"/>
</dbReference>
<evidence type="ECO:0008006" key="5">
    <source>
        <dbReference type="Google" id="ProtNLM"/>
    </source>
</evidence>
<keyword evidence="1" id="KW-1133">Transmembrane helix</keyword>
<keyword evidence="4" id="KW-1185">Reference proteome</keyword>